<sequence length="467" mass="53126">MIYKEPEQKGGKHTEQTADALIKYVAGDDERVAKYLVNYGAGATKVAGALTEFIYANNIINIPVNAKNAPGDMLDMSLAIREMQESIRLNPSAKQQFKHMIVSLDTNESLTNAQWCKSAKNLMSRLGYANCRYIVFKHNDTDQEHIHVITSTIDIVTRKRIKDSYSKIRAQEVMRELEIEFGLRQLVSSNEIGYDTYADINDAKKFNKKAQIARLVKTGINKLKPGSNLAEFVTAVESTHSRLKVELQTKKGMAVGIVFNLDGVRMSASQLGGNRKYTLGKLIRNGILHDACKDLSNYEEELERAAAHAQEQSDNAIRVYENKQDQDMRTYLVMLSVNVRYRREVEQLIDDMKWNLRARKRLKGASDVVYVVEMISTLKDVEMGFETVIEALFLDTIDKAFRCITKRKAMENLFENLSTKQISESDYKTFITTAHVEILHKNDKPQQSLVNKLLESIISQDHKGIKK</sequence>
<feature type="domain" description="MobA/VirD2-like nuclease" evidence="2">
    <location>
        <begin position="74"/>
        <end position="183"/>
    </location>
</feature>
<accession>A0A2S3QZR8</accession>
<name>A0A2S3QZR8_VIBVL</name>
<comment type="caution">
    <text evidence="3">The sequence shown here is derived from an EMBL/GenBank/DDBJ whole genome shotgun (WGS) entry which is preliminary data.</text>
</comment>
<proteinExistence type="predicted"/>
<evidence type="ECO:0000259" key="2">
    <source>
        <dbReference type="Pfam" id="PF03432"/>
    </source>
</evidence>
<protein>
    <submittedName>
        <fullName evidence="3">Type IV secretion system protein VirD2</fullName>
    </submittedName>
</protein>
<dbReference type="Proteomes" id="UP000237466">
    <property type="component" value="Unassembled WGS sequence"/>
</dbReference>
<dbReference type="Pfam" id="PF03432">
    <property type="entry name" value="Relaxase"/>
    <property type="match status" value="1"/>
</dbReference>
<dbReference type="EMBL" id="PDGH01000117">
    <property type="protein sequence ID" value="POB45176.1"/>
    <property type="molecule type" value="Genomic_DNA"/>
</dbReference>
<feature type="coiled-coil region" evidence="1">
    <location>
        <begin position="288"/>
        <end position="319"/>
    </location>
</feature>
<evidence type="ECO:0000313" key="4">
    <source>
        <dbReference type="Proteomes" id="UP000237466"/>
    </source>
</evidence>
<reference evidence="3 4" key="1">
    <citation type="journal article" date="2018" name="Front. Microbiol.">
        <title>Phylogeny of Vibrio vulnificus from the Analysis of the Core-Genome: Implications for Intra-Species Taxonomy.</title>
        <authorList>
            <person name="Roig F.J."/>
            <person name="Gonzalez-Candelas F."/>
            <person name="Sanjuan E."/>
            <person name="Fouz B."/>
            <person name="Feil E.J."/>
            <person name="Llorens C."/>
            <person name="Baker-Austin C."/>
            <person name="Oliver J.D."/>
            <person name="Danin-Poleg Y."/>
            <person name="Gibas C.J."/>
            <person name="Kashi Y."/>
            <person name="Gulig P.A."/>
            <person name="Morrison S.S."/>
            <person name="Amaro C."/>
        </authorList>
    </citation>
    <scope>NUCLEOTIDE SEQUENCE [LARGE SCALE GENOMIC DNA]</scope>
    <source>
        <strain evidence="3 4">CECT4608</strain>
    </source>
</reference>
<organism evidence="3 4">
    <name type="scientific">Vibrio vulnificus</name>
    <dbReference type="NCBI Taxonomy" id="672"/>
    <lineage>
        <taxon>Bacteria</taxon>
        <taxon>Pseudomonadati</taxon>
        <taxon>Pseudomonadota</taxon>
        <taxon>Gammaproteobacteria</taxon>
        <taxon>Vibrionales</taxon>
        <taxon>Vibrionaceae</taxon>
        <taxon>Vibrio</taxon>
    </lineage>
</organism>
<gene>
    <name evidence="3" type="ORF">CRN52_16785</name>
</gene>
<dbReference type="RefSeq" id="WP_103200806.1">
    <property type="nucleotide sequence ID" value="NZ_PDGH01000117.1"/>
</dbReference>
<evidence type="ECO:0000313" key="3">
    <source>
        <dbReference type="EMBL" id="POB45176.1"/>
    </source>
</evidence>
<dbReference type="InterPro" id="IPR005094">
    <property type="entry name" value="Endonuclease_MobA/VirD2"/>
</dbReference>
<keyword evidence="1" id="KW-0175">Coiled coil</keyword>
<dbReference type="AlphaFoldDB" id="A0A2S3QZR8"/>
<evidence type="ECO:0000256" key="1">
    <source>
        <dbReference type="SAM" id="Coils"/>
    </source>
</evidence>